<sequence length="73" mass="8095">TRALCLEMEAAGLMTDLHWIVARGFCDSSQSYKNKAWQRYAAMAGASDAKELLQYVSQTNHAQQVTLGETLSK</sequence>
<feature type="non-terminal residue" evidence="1">
    <location>
        <position position="1"/>
    </location>
</feature>
<dbReference type="GeneID" id="63758870"/>
<keyword evidence="2" id="KW-1185">Reference proteome</keyword>
<dbReference type="SUPFAM" id="SSF53167">
    <property type="entry name" value="Purine and uridine phosphorylases"/>
    <property type="match status" value="1"/>
</dbReference>
<dbReference type="RefSeq" id="XP_040698947.1">
    <property type="nucleotide sequence ID" value="XM_040842797.1"/>
</dbReference>
<accession>A0A1L9T6Z6</accession>
<dbReference type="STRING" id="1036612.A0A1L9T6Z6"/>
<dbReference type="InterPro" id="IPR053137">
    <property type="entry name" value="NLR-like"/>
</dbReference>
<dbReference type="OrthoDB" id="1577640at2759"/>
<protein>
    <submittedName>
        <fullName evidence="1">Uncharacterized protein</fullName>
    </submittedName>
</protein>
<gene>
    <name evidence="1" type="ORF">ASPSYDRAFT_159126</name>
</gene>
<dbReference type="VEuPathDB" id="FungiDB:ASPSYDRAFT_159126"/>
<organism evidence="1 2">
    <name type="scientific">Aspergillus sydowii CBS 593.65</name>
    <dbReference type="NCBI Taxonomy" id="1036612"/>
    <lineage>
        <taxon>Eukaryota</taxon>
        <taxon>Fungi</taxon>
        <taxon>Dikarya</taxon>
        <taxon>Ascomycota</taxon>
        <taxon>Pezizomycotina</taxon>
        <taxon>Eurotiomycetes</taxon>
        <taxon>Eurotiomycetidae</taxon>
        <taxon>Eurotiales</taxon>
        <taxon>Aspergillaceae</taxon>
        <taxon>Aspergillus</taxon>
        <taxon>Aspergillus subgen. Nidulantes</taxon>
    </lineage>
</organism>
<evidence type="ECO:0000313" key="2">
    <source>
        <dbReference type="Proteomes" id="UP000184356"/>
    </source>
</evidence>
<dbReference type="AlphaFoldDB" id="A0A1L9T6Z6"/>
<reference evidence="2" key="1">
    <citation type="journal article" date="2017" name="Genome Biol.">
        <title>Comparative genomics reveals high biological diversity and specific adaptations in the industrially and medically important fungal genus Aspergillus.</title>
        <authorList>
            <person name="de Vries R.P."/>
            <person name="Riley R."/>
            <person name="Wiebenga A."/>
            <person name="Aguilar-Osorio G."/>
            <person name="Amillis S."/>
            <person name="Uchima C.A."/>
            <person name="Anderluh G."/>
            <person name="Asadollahi M."/>
            <person name="Askin M."/>
            <person name="Barry K."/>
            <person name="Battaglia E."/>
            <person name="Bayram O."/>
            <person name="Benocci T."/>
            <person name="Braus-Stromeyer S.A."/>
            <person name="Caldana C."/>
            <person name="Canovas D."/>
            <person name="Cerqueira G.C."/>
            <person name="Chen F."/>
            <person name="Chen W."/>
            <person name="Choi C."/>
            <person name="Clum A."/>
            <person name="Dos Santos R.A."/>
            <person name="Damasio A.R."/>
            <person name="Diallinas G."/>
            <person name="Emri T."/>
            <person name="Fekete E."/>
            <person name="Flipphi M."/>
            <person name="Freyberg S."/>
            <person name="Gallo A."/>
            <person name="Gournas C."/>
            <person name="Habgood R."/>
            <person name="Hainaut M."/>
            <person name="Harispe M.L."/>
            <person name="Henrissat B."/>
            <person name="Hilden K.S."/>
            <person name="Hope R."/>
            <person name="Hossain A."/>
            <person name="Karabika E."/>
            <person name="Karaffa L."/>
            <person name="Karanyi Z."/>
            <person name="Krasevec N."/>
            <person name="Kuo A."/>
            <person name="Kusch H."/>
            <person name="LaButti K."/>
            <person name="Lagendijk E.L."/>
            <person name="Lapidus A."/>
            <person name="Levasseur A."/>
            <person name="Lindquist E."/>
            <person name="Lipzen A."/>
            <person name="Logrieco A.F."/>
            <person name="MacCabe A."/>
            <person name="Maekelae M.R."/>
            <person name="Malavazi I."/>
            <person name="Melin P."/>
            <person name="Meyer V."/>
            <person name="Mielnichuk N."/>
            <person name="Miskei M."/>
            <person name="Molnar A.P."/>
            <person name="Mule G."/>
            <person name="Ngan C.Y."/>
            <person name="Orejas M."/>
            <person name="Orosz E."/>
            <person name="Ouedraogo J.P."/>
            <person name="Overkamp K.M."/>
            <person name="Park H.-S."/>
            <person name="Perrone G."/>
            <person name="Piumi F."/>
            <person name="Punt P.J."/>
            <person name="Ram A.F."/>
            <person name="Ramon A."/>
            <person name="Rauscher S."/>
            <person name="Record E."/>
            <person name="Riano-Pachon D.M."/>
            <person name="Robert V."/>
            <person name="Roehrig J."/>
            <person name="Ruller R."/>
            <person name="Salamov A."/>
            <person name="Salih N.S."/>
            <person name="Samson R.A."/>
            <person name="Sandor E."/>
            <person name="Sanguinetti M."/>
            <person name="Schuetze T."/>
            <person name="Sepcic K."/>
            <person name="Shelest E."/>
            <person name="Sherlock G."/>
            <person name="Sophianopoulou V."/>
            <person name="Squina F.M."/>
            <person name="Sun H."/>
            <person name="Susca A."/>
            <person name="Todd R.B."/>
            <person name="Tsang A."/>
            <person name="Unkles S.E."/>
            <person name="van de Wiele N."/>
            <person name="van Rossen-Uffink D."/>
            <person name="Oliveira J.V."/>
            <person name="Vesth T.C."/>
            <person name="Visser J."/>
            <person name="Yu J.-H."/>
            <person name="Zhou M."/>
            <person name="Andersen M.R."/>
            <person name="Archer D.B."/>
            <person name="Baker S.E."/>
            <person name="Benoit I."/>
            <person name="Brakhage A.A."/>
            <person name="Braus G.H."/>
            <person name="Fischer R."/>
            <person name="Frisvad J.C."/>
            <person name="Goldman G.H."/>
            <person name="Houbraken J."/>
            <person name="Oakley B."/>
            <person name="Pocsi I."/>
            <person name="Scazzocchio C."/>
            <person name="Seiboth B."/>
            <person name="vanKuyk P.A."/>
            <person name="Wortman J."/>
            <person name="Dyer P.S."/>
            <person name="Grigoriev I.V."/>
        </authorList>
    </citation>
    <scope>NUCLEOTIDE SEQUENCE [LARGE SCALE GENOMIC DNA]</scope>
    <source>
        <strain evidence="2">CBS 593.65</strain>
    </source>
</reference>
<dbReference type="PANTHER" id="PTHR46082:SF6">
    <property type="entry name" value="AAA+ ATPASE DOMAIN-CONTAINING PROTEIN-RELATED"/>
    <property type="match status" value="1"/>
</dbReference>
<proteinExistence type="predicted"/>
<dbReference type="PANTHER" id="PTHR46082">
    <property type="entry name" value="ATP/GTP-BINDING PROTEIN-RELATED"/>
    <property type="match status" value="1"/>
</dbReference>
<name>A0A1L9T6Z6_9EURO</name>
<dbReference type="InterPro" id="IPR035994">
    <property type="entry name" value="Nucleoside_phosphorylase_sf"/>
</dbReference>
<evidence type="ECO:0000313" key="1">
    <source>
        <dbReference type="EMBL" id="OJJ55141.1"/>
    </source>
</evidence>
<dbReference type="EMBL" id="KV878593">
    <property type="protein sequence ID" value="OJJ55141.1"/>
    <property type="molecule type" value="Genomic_DNA"/>
</dbReference>
<dbReference type="Gene3D" id="3.40.50.1580">
    <property type="entry name" value="Nucleoside phosphorylase domain"/>
    <property type="match status" value="1"/>
</dbReference>
<dbReference type="GO" id="GO:0009116">
    <property type="term" value="P:nucleoside metabolic process"/>
    <property type="evidence" value="ECO:0007669"/>
    <property type="project" value="InterPro"/>
</dbReference>
<dbReference type="Proteomes" id="UP000184356">
    <property type="component" value="Unassembled WGS sequence"/>
</dbReference>
<dbReference type="GO" id="GO:0003824">
    <property type="term" value="F:catalytic activity"/>
    <property type="evidence" value="ECO:0007669"/>
    <property type="project" value="InterPro"/>
</dbReference>